<evidence type="ECO:0000313" key="1">
    <source>
        <dbReference type="EMBL" id="SDZ35302.1"/>
    </source>
</evidence>
<reference evidence="1 2" key="1">
    <citation type="submission" date="2016-10" db="EMBL/GenBank/DDBJ databases">
        <authorList>
            <person name="de Groot N.N."/>
        </authorList>
    </citation>
    <scope>NUCLEOTIDE SEQUENCE [LARGE SCALE GENOMIC DNA]</scope>
    <source>
        <strain evidence="1 2">CGMCC 4.3491</strain>
    </source>
</reference>
<sequence>MTNSTDIRYQRIGADYWLVVDQNDSRREPIGWVRERLVFEAGRYGQVRADRLWTSLEASRPWFAALTRGAHEDAAGSPLRRAG</sequence>
<organism evidence="1 2">
    <name type="scientific">Herbiconiux ginsengi</name>
    <dbReference type="NCBI Taxonomy" id="381665"/>
    <lineage>
        <taxon>Bacteria</taxon>
        <taxon>Bacillati</taxon>
        <taxon>Actinomycetota</taxon>
        <taxon>Actinomycetes</taxon>
        <taxon>Micrococcales</taxon>
        <taxon>Microbacteriaceae</taxon>
        <taxon>Herbiconiux</taxon>
    </lineage>
</organism>
<dbReference type="EMBL" id="FNPZ01000003">
    <property type="protein sequence ID" value="SDZ35302.1"/>
    <property type="molecule type" value="Genomic_DNA"/>
</dbReference>
<dbReference type="Proteomes" id="UP000198891">
    <property type="component" value="Unassembled WGS sequence"/>
</dbReference>
<gene>
    <name evidence="1" type="ORF">SAMN05216554_3468</name>
</gene>
<accession>A0A1H3SBE6</accession>
<dbReference type="OrthoDB" id="9922449at2"/>
<keyword evidence="2" id="KW-1185">Reference proteome</keyword>
<evidence type="ECO:0000313" key="2">
    <source>
        <dbReference type="Proteomes" id="UP000198891"/>
    </source>
</evidence>
<proteinExistence type="predicted"/>
<dbReference type="RefSeq" id="WP_092555985.1">
    <property type="nucleotide sequence ID" value="NZ_FNPZ01000003.1"/>
</dbReference>
<name>A0A1H3SBE6_9MICO</name>
<protein>
    <submittedName>
        <fullName evidence="1">Uncharacterized protein</fullName>
    </submittedName>
</protein>
<dbReference type="AlphaFoldDB" id="A0A1H3SBE6"/>